<keyword evidence="2" id="KW-1185">Reference proteome</keyword>
<dbReference type="Proteomes" id="UP001596495">
    <property type="component" value="Unassembled WGS sequence"/>
</dbReference>
<comment type="caution">
    <text evidence="1">The sequence shown here is derived from an EMBL/GenBank/DDBJ whole genome shotgun (WGS) entry which is preliminary data.</text>
</comment>
<dbReference type="RefSeq" id="WP_382255537.1">
    <property type="nucleotide sequence ID" value="NZ_JBHTBX010000004.1"/>
</dbReference>
<evidence type="ECO:0000313" key="1">
    <source>
        <dbReference type="EMBL" id="MFC7434320.1"/>
    </source>
</evidence>
<dbReference type="EMBL" id="JBHTBX010000004">
    <property type="protein sequence ID" value="MFC7434320.1"/>
    <property type="molecule type" value="Genomic_DNA"/>
</dbReference>
<organism evidence="1 2">
    <name type="scientific">Hydrogenophaga bisanensis</name>
    <dbReference type="NCBI Taxonomy" id="439611"/>
    <lineage>
        <taxon>Bacteria</taxon>
        <taxon>Pseudomonadati</taxon>
        <taxon>Pseudomonadota</taxon>
        <taxon>Betaproteobacteria</taxon>
        <taxon>Burkholderiales</taxon>
        <taxon>Comamonadaceae</taxon>
        <taxon>Hydrogenophaga</taxon>
    </lineage>
</organism>
<accession>A0ABW2R8B1</accession>
<proteinExistence type="predicted"/>
<sequence>MSALESRVTKMEQAVTCFHLNRMTDAELLAHAGTFPMFTKGMYTAVLTLVGRRPSALPVVKDDPEHAKP</sequence>
<protein>
    <submittedName>
        <fullName evidence="1">Uncharacterized protein</fullName>
    </submittedName>
</protein>
<evidence type="ECO:0000313" key="2">
    <source>
        <dbReference type="Proteomes" id="UP001596495"/>
    </source>
</evidence>
<name>A0ABW2R8B1_9BURK</name>
<gene>
    <name evidence="1" type="ORF">ACFQNJ_07330</name>
</gene>
<reference evidence="2" key="1">
    <citation type="journal article" date="2019" name="Int. J. Syst. Evol. Microbiol.">
        <title>The Global Catalogue of Microorganisms (GCM) 10K type strain sequencing project: providing services to taxonomists for standard genome sequencing and annotation.</title>
        <authorList>
            <consortium name="The Broad Institute Genomics Platform"/>
            <consortium name="The Broad Institute Genome Sequencing Center for Infectious Disease"/>
            <person name="Wu L."/>
            <person name="Ma J."/>
        </authorList>
    </citation>
    <scope>NUCLEOTIDE SEQUENCE [LARGE SCALE GENOMIC DNA]</scope>
    <source>
        <strain evidence="2">CCUG 54518</strain>
    </source>
</reference>